<name>A0A223MXW6_9VIBR</name>
<gene>
    <name evidence="7" type="ORF">CCZ37_07360</name>
</gene>
<evidence type="ECO:0000256" key="5">
    <source>
        <dbReference type="SAM" id="SignalP"/>
    </source>
</evidence>
<dbReference type="SUPFAM" id="SSF103088">
    <property type="entry name" value="OmpA-like"/>
    <property type="match status" value="1"/>
</dbReference>
<dbReference type="Gene3D" id="3.30.1330.60">
    <property type="entry name" value="OmpA-like domain"/>
    <property type="match status" value="1"/>
</dbReference>
<dbReference type="Pfam" id="PF00691">
    <property type="entry name" value="OmpA"/>
    <property type="match status" value="1"/>
</dbReference>
<keyword evidence="2 4" id="KW-0472">Membrane</keyword>
<dbReference type="RefSeq" id="WP_094500178.1">
    <property type="nucleotide sequence ID" value="NZ_CAWNHI010000001.1"/>
</dbReference>
<keyword evidence="8" id="KW-1185">Reference proteome</keyword>
<reference evidence="7 8" key="1">
    <citation type="submission" date="2017-08" db="EMBL/GenBank/DDBJ databases">
        <title>The Vibrio qinghaiensis sp.-Q67 is a luminous bacteria isolated firstly from Qinghai lake, Qinghai province, China, which has been proved to be very sensitive to detect environmental and food pollutants. Therefore, complete genome analysis of V. qinghaiensis sp.-Q67 highlights the potential application of this strain on detection of hazards in the contaminated environments.</title>
        <authorList>
            <person name="Gong L."/>
        </authorList>
    </citation>
    <scope>NUCLEOTIDE SEQUENCE [LARGE SCALE GENOMIC DNA]</scope>
    <source>
        <strain evidence="7 8">Q67</strain>
    </source>
</reference>
<dbReference type="Proteomes" id="UP000215148">
    <property type="component" value="Chromosome 1"/>
</dbReference>
<dbReference type="EMBL" id="CP022741">
    <property type="protein sequence ID" value="ASU22419.1"/>
    <property type="molecule type" value="Genomic_DNA"/>
</dbReference>
<evidence type="ECO:0000256" key="3">
    <source>
        <dbReference type="ARBA" id="ARBA00023237"/>
    </source>
</evidence>
<dbReference type="GO" id="GO:0009279">
    <property type="term" value="C:cell outer membrane"/>
    <property type="evidence" value="ECO:0007669"/>
    <property type="project" value="UniProtKB-SubCell"/>
</dbReference>
<sequence length="252" mass="28928">MQRKYKAIFIFSSLLTLTACGNQIRDDNVVLDYEWEADIYNLVYSHVADVDNLHFWVRRAPEYKDGSPHQRGCIEIAQPRTSNRFYIANLNSYGLIEVKNCEGNYSAFSNIIAPKKSRAFDISAWSRSDGITVTELDGTHWLLKFESLFVVNQYQLTDQGRHTLLRMVKQLQTLPIESLLVYGVADSSGSYAVNRQLSDKRSRVVREFLVEEGIRNIPINIRGSVENALSTAQERVAQRRFMIEVKLKNNAK</sequence>
<dbReference type="InterPro" id="IPR036737">
    <property type="entry name" value="OmpA-like_sf"/>
</dbReference>
<feature type="signal peptide" evidence="5">
    <location>
        <begin position="1"/>
        <end position="21"/>
    </location>
</feature>
<feature type="chain" id="PRO_5012352603" description="OmpA-like domain-containing protein" evidence="5">
    <location>
        <begin position="22"/>
        <end position="252"/>
    </location>
</feature>
<feature type="domain" description="OmpA-like" evidence="6">
    <location>
        <begin position="136"/>
        <end position="249"/>
    </location>
</feature>
<dbReference type="InterPro" id="IPR050330">
    <property type="entry name" value="Bact_OuterMem_StrucFunc"/>
</dbReference>
<evidence type="ECO:0000313" key="8">
    <source>
        <dbReference type="Proteomes" id="UP000215148"/>
    </source>
</evidence>
<evidence type="ECO:0000256" key="2">
    <source>
        <dbReference type="ARBA" id="ARBA00023136"/>
    </source>
</evidence>
<dbReference type="PROSITE" id="PS51257">
    <property type="entry name" value="PROKAR_LIPOPROTEIN"/>
    <property type="match status" value="1"/>
</dbReference>
<comment type="subcellular location">
    <subcellularLocation>
        <location evidence="1">Cell outer membrane</location>
    </subcellularLocation>
</comment>
<protein>
    <recommendedName>
        <fullName evidence="6">OmpA-like domain-containing protein</fullName>
    </recommendedName>
</protein>
<dbReference type="InterPro" id="IPR006664">
    <property type="entry name" value="OMP_bac"/>
</dbReference>
<dbReference type="PRINTS" id="PR01021">
    <property type="entry name" value="OMPADOMAIN"/>
</dbReference>
<dbReference type="AlphaFoldDB" id="A0A223MXW6"/>
<dbReference type="InterPro" id="IPR006665">
    <property type="entry name" value="OmpA-like"/>
</dbReference>
<keyword evidence="5" id="KW-0732">Signal</keyword>
<organism evidence="7 8">
    <name type="scientific">Vibrio qinghaiensis</name>
    <dbReference type="NCBI Taxonomy" id="2025808"/>
    <lineage>
        <taxon>Bacteria</taxon>
        <taxon>Pseudomonadati</taxon>
        <taxon>Pseudomonadota</taxon>
        <taxon>Gammaproteobacteria</taxon>
        <taxon>Vibrionales</taxon>
        <taxon>Vibrionaceae</taxon>
        <taxon>Vibrio</taxon>
    </lineage>
</organism>
<dbReference type="PROSITE" id="PS51123">
    <property type="entry name" value="OMPA_2"/>
    <property type="match status" value="1"/>
</dbReference>
<evidence type="ECO:0000256" key="4">
    <source>
        <dbReference type="PROSITE-ProRule" id="PRU00473"/>
    </source>
</evidence>
<dbReference type="PANTHER" id="PTHR30329">
    <property type="entry name" value="STATOR ELEMENT OF FLAGELLAR MOTOR COMPLEX"/>
    <property type="match status" value="1"/>
</dbReference>
<accession>A0A223MXW6</accession>
<keyword evidence="3" id="KW-0998">Cell outer membrane</keyword>
<proteinExistence type="predicted"/>
<evidence type="ECO:0000256" key="1">
    <source>
        <dbReference type="ARBA" id="ARBA00004442"/>
    </source>
</evidence>
<evidence type="ECO:0000313" key="7">
    <source>
        <dbReference type="EMBL" id="ASU22419.1"/>
    </source>
</evidence>
<evidence type="ECO:0000259" key="6">
    <source>
        <dbReference type="PROSITE" id="PS51123"/>
    </source>
</evidence>
<dbReference type="PANTHER" id="PTHR30329:SF21">
    <property type="entry name" value="LIPOPROTEIN YIAD-RELATED"/>
    <property type="match status" value="1"/>
</dbReference>
<dbReference type="KEGG" id="vqi:CCZ37_07360"/>